<dbReference type="SUPFAM" id="SSF53474">
    <property type="entry name" value="alpha/beta-Hydrolases"/>
    <property type="match status" value="1"/>
</dbReference>
<dbReference type="CDD" id="cd00519">
    <property type="entry name" value="Lipase_3"/>
    <property type="match status" value="1"/>
</dbReference>
<proteinExistence type="predicted"/>
<name>A0A150SSU9_SORCE</name>
<dbReference type="InterPro" id="IPR044819">
    <property type="entry name" value="OBL-like"/>
</dbReference>
<dbReference type="PANTHER" id="PTHR46086:SF4">
    <property type="entry name" value="ALPHA_BETA-HYDROLASES SUPERFAMILY PROTEIN"/>
    <property type="match status" value="1"/>
</dbReference>
<dbReference type="GO" id="GO:0004806">
    <property type="term" value="F:triacylglycerol lipase activity"/>
    <property type="evidence" value="ECO:0007669"/>
    <property type="project" value="InterPro"/>
</dbReference>
<dbReference type="Proteomes" id="UP000075635">
    <property type="component" value="Unassembled WGS sequence"/>
</dbReference>
<comment type="caution">
    <text evidence="2">The sequence shown here is derived from an EMBL/GenBank/DDBJ whole genome shotgun (WGS) entry which is preliminary data.</text>
</comment>
<dbReference type="Pfam" id="PF01764">
    <property type="entry name" value="Lipase_3"/>
    <property type="match status" value="1"/>
</dbReference>
<dbReference type="Gene3D" id="3.40.50.1820">
    <property type="entry name" value="alpha/beta hydrolase"/>
    <property type="match status" value="1"/>
</dbReference>
<dbReference type="GO" id="GO:0006629">
    <property type="term" value="P:lipid metabolic process"/>
    <property type="evidence" value="ECO:0007669"/>
    <property type="project" value="InterPro"/>
</dbReference>
<feature type="domain" description="Fungal lipase-type" evidence="1">
    <location>
        <begin position="106"/>
        <end position="291"/>
    </location>
</feature>
<dbReference type="AlphaFoldDB" id="A0A150SSU9"/>
<evidence type="ECO:0000313" key="2">
    <source>
        <dbReference type="EMBL" id="KYF95575.1"/>
    </source>
</evidence>
<sequence length="374" mass="41351">MIVRSVHAMGMGYTGAESGTPISEGSRQNIIRLLKTEEGVYDRAHARTLSFVSSWSYSNLGTFASMMSRRGLEGCDCVELVTANDALFFDTSAILVQSPGRKLTILSFGGTQPRNAINWLTDVSAGMEPFTSGGNVHGGFHRALRSSWPLLQELLKAALDSRSICHQLALSQQKFLATCEVPRPGETAHAATDTAAGAIPEEKNLPPALYITGHSLGGALAALAAALIYAQADAQFFERERRTVRSWLRGVYTYGQPMVGDKMFARIMEEDLGKKVFRHVYDKDIVPRMPPYAMGRFEHFGQHYESSDAGWLKRDRAMRQVITLGLSNLVGALAWFTQDVVPLSWVRVPFSWGDHSPRNYIRTSIEALPGEEYD</sequence>
<organism evidence="2 3">
    <name type="scientific">Sorangium cellulosum</name>
    <name type="common">Polyangium cellulosum</name>
    <dbReference type="NCBI Taxonomy" id="56"/>
    <lineage>
        <taxon>Bacteria</taxon>
        <taxon>Pseudomonadati</taxon>
        <taxon>Myxococcota</taxon>
        <taxon>Polyangia</taxon>
        <taxon>Polyangiales</taxon>
        <taxon>Polyangiaceae</taxon>
        <taxon>Sorangium</taxon>
    </lineage>
</organism>
<evidence type="ECO:0000313" key="3">
    <source>
        <dbReference type="Proteomes" id="UP000075635"/>
    </source>
</evidence>
<protein>
    <recommendedName>
        <fullName evidence="1">Fungal lipase-type domain-containing protein</fullName>
    </recommendedName>
</protein>
<dbReference type="ESTHER" id="sorce-a0a150ssu9">
    <property type="family name" value="Triacylglycerol-lipase-OBL1-like"/>
</dbReference>
<dbReference type="InterPro" id="IPR002921">
    <property type="entry name" value="Fungal_lipase-type"/>
</dbReference>
<dbReference type="PANTHER" id="PTHR46086">
    <property type="entry name" value="ALPHA/BETA-HYDROLASES SUPERFAMILY PROTEIN"/>
    <property type="match status" value="1"/>
</dbReference>
<dbReference type="EMBL" id="JEMB01000628">
    <property type="protein sequence ID" value="KYF95575.1"/>
    <property type="molecule type" value="Genomic_DNA"/>
</dbReference>
<accession>A0A150SSU9</accession>
<evidence type="ECO:0000259" key="1">
    <source>
        <dbReference type="Pfam" id="PF01764"/>
    </source>
</evidence>
<dbReference type="InterPro" id="IPR029058">
    <property type="entry name" value="AB_hydrolase_fold"/>
</dbReference>
<gene>
    <name evidence="2" type="ORF">BE17_22100</name>
</gene>
<reference evidence="2 3" key="1">
    <citation type="submission" date="2014-02" db="EMBL/GenBank/DDBJ databases">
        <title>The small core and large imbalanced accessory genome model reveals a collaborative survival strategy of Sorangium cellulosum strains in nature.</title>
        <authorList>
            <person name="Han K."/>
            <person name="Peng R."/>
            <person name="Blom J."/>
            <person name="Li Y.-Z."/>
        </authorList>
    </citation>
    <scope>NUCLEOTIDE SEQUENCE [LARGE SCALE GENOMIC DNA]</scope>
    <source>
        <strain evidence="2 3">So0011-07</strain>
    </source>
</reference>